<feature type="domain" description="Sas10 C-terminal" evidence="2">
    <location>
        <begin position="366"/>
        <end position="438"/>
    </location>
</feature>
<protein>
    <recommendedName>
        <fullName evidence="2">Sas10 C-terminal domain-containing protein</fullName>
    </recommendedName>
</protein>
<dbReference type="GO" id="GO:0032040">
    <property type="term" value="C:small-subunit processome"/>
    <property type="evidence" value="ECO:0007669"/>
    <property type="project" value="TreeGrafter"/>
</dbReference>
<feature type="non-terminal residue" evidence="3">
    <location>
        <position position="1"/>
    </location>
</feature>
<dbReference type="Pfam" id="PF09368">
    <property type="entry name" value="Sas10"/>
    <property type="match status" value="1"/>
</dbReference>
<reference evidence="3 4" key="1">
    <citation type="journal article" date="2015" name="Genome Biol. Evol.">
        <title>Comparative Genomics of a Bacterivorous Green Alga Reveals Evolutionary Causalities and Consequences of Phago-Mixotrophic Mode of Nutrition.</title>
        <authorList>
            <person name="Burns J.A."/>
            <person name="Paasch A."/>
            <person name="Narechania A."/>
            <person name="Kim E."/>
        </authorList>
    </citation>
    <scope>NUCLEOTIDE SEQUENCE [LARGE SCALE GENOMIC DNA]</scope>
    <source>
        <strain evidence="3 4">PLY_AMNH</strain>
    </source>
</reference>
<comment type="caution">
    <text evidence="3">The sequence shown here is derived from an EMBL/GenBank/DDBJ whole genome shotgun (WGS) entry which is preliminary data.</text>
</comment>
<dbReference type="AlphaFoldDB" id="A0AAE0FEC2"/>
<dbReference type="GO" id="GO:0000462">
    <property type="term" value="P:maturation of SSU-rRNA from tricistronic rRNA transcript (SSU-rRNA, 5.8S rRNA, LSU-rRNA)"/>
    <property type="evidence" value="ECO:0007669"/>
    <property type="project" value="TreeGrafter"/>
</dbReference>
<dbReference type="PANTHER" id="PTHR13237">
    <property type="entry name" value="SOMETHING ABOUT SILENCING PROTEIN 10-RELATED"/>
    <property type="match status" value="1"/>
</dbReference>
<proteinExistence type="predicted"/>
<accession>A0AAE0FEC2</accession>
<dbReference type="InterPro" id="IPR018972">
    <property type="entry name" value="Sas10_C_dom"/>
</dbReference>
<feature type="region of interest" description="Disordered" evidence="1">
    <location>
        <begin position="72"/>
        <end position="118"/>
    </location>
</feature>
<keyword evidence="4" id="KW-1185">Reference proteome</keyword>
<dbReference type="Proteomes" id="UP001190700">
    <property type="component" value="Unassembled WGS sequence"/>
</dbReference>
<evidence type="ECO:0000313" key="3">
    <source>
        <dbReference type="EMBL" id="KAK3258145.1"/>
    </source>
</evidence>
<feature type="compositionally biased region" description="Basic residues" evidence="1">
    <location>
        <begin position="382"/>
        <end position="398"/>
    </location>
</feature>
<feature type="compositionally biased region" description="Polar residues" evidence="1">
    <location>
        <begin position="428"/>
        <end position="438"/>
    </location>
</feature>
<evidence type="ECO:0000256" key="1">
    <source>
        <dbReference type="SAM" id="MobiDB-lite"/>
    </source>
</evidence>
<dbReference type="PANTHER" id="PTHR13237:SF9">
    <property type="entry name" value="NEUROGUIDIN"/>
    <property type="match status" value="1"/>
</dbReference>
<feature type="region of interest" description="Disordered" evidence="1">
    <location>
        <begin position="345"/>
        <end position="438"/>
    </location>
</feature>
<sequence>REGRPVKDHPVMKRLVELRTYLEKARPIDKKLQYQMDKLVQLAESGTPAGGLAAAGDALNFRPNPDALVDRSSAGEDGHGADGMYRPPKIAPAAMDGIGEEGDGLTGTSAPSSPIRDPAVSSPIAIACPRGCLHGAVVAKILQLSGCVHEKERRDMLTARRRAAKSSTLKELAAEINDAPQELAEEDMDGASAFVKREKARMEKRTEQEEELFMRVPMSKAEKKRNKSMGRSVGALSQLADLGDDVQDLVNLANNDDGMPKRKRLEEVSTGGLAPRIAAKNATGDGDIPVRDALGERRNKFRRKADLADIRAEMAEKETDARTPQLDMPDDEIYVDARARRDAKRAAKVQQQEALTVFPEDEEDAEDRRGLSRQIEKNRGLTPHRSKASRNPRVKLRNKFGDSLKKRRSQVASAREQEGAYGGEATGIKTNISKSRQL</sequence>
<organism evidence="3 4">
    <name type="scientific">Cymbomonas tetramitiformis</name>
    <dbReference type="NCBI Taxonomy" id="36881"/>
    <lineage>
        <taxon>Eukaryota</taxon>
        <taxon>Viridiplantae</taxon>
        <taxon>Chlorophyta</taxon>
        <taxon>Pyramimonadophyceae</taxon>
        <taxon>Pyramimonadales</taxon>
        <taxon>Pyramimonadaceae</taxon>
        <taxon>Cymbomonas</taxon>
    </lineage>
</organism>
<evidence type="ECO:0000259" key="2">
    <source>
        <dbReference type="Pfam" id="PF09368"/>
    </source>
</evidence>
<dbReference type="EMBL" id="LGRX02019782">
    <property type="protein sequence ID" value="KAK3258145.1"/>
    <property type="molecule type" value="Genomic_DNA"/>
</dbReference>
<gene>
    <name evidence="3" type="ORF">CYMTET_32802</name>
</gene>
<evidence type="ECO:0000313" key="4">
    <source>
        <dbReference type="Proteomes" id="UP001190700"/>
    </source>
</evidence>
<feature type="compositionally biased region" description="Basic and acidic residues" evidence="1">
    <location>
        <begin position="366"/>
        <end position="379"/>
    </location>
</feature>
<name>A0AAE0FEC2_9CHLO</name>